<evidence type="ECO:0000256" key="2">
    <source>
        <dbReference type="ARBA" id="ARBA00005695"/>
    </source>
</evidence>
<gene>
    <name evidence="9" type="ORF">SGODD07_02031</name>
</gene>
<reference evidence="9 10" key="1">
    <citation type="submission" date="2016-01" db="EMBL/GenBank/DDBJ databases">
        <title>Highly variable Streptococcus oralis are common among viridans streptococci isolated from primates.</title>
        <authorList>
            <person name="Denapaite D."/>
            <person name="Rieger M."/>
            <person name="Koendgen S."/>
            <person name="Brueckner R."/>
            <person name="Ochigava I."/>
            <person name="Kappeler P."/>
            <person name="Maetz-Rensing K."/>
            <person name="Leendertz F."/>
            <person name="Hakenbeck R."/>
        </authorList>
    </citation>
    <scope>NUCLEOTIDE SEQUENCE [LARGE SCALE GENOMIC DNA]</scope>
    <source>
        <strain evidence="9 10">DD07</strain>
    </source>
</reference>
<comment type="subcellular location">
    <subcellularLocation>
        <location evidence="1">Cell membrane</location>
        <topology evidence="1">Lipid-anchor</topology>
    </subcellularLocation>
</comment>
<keyword evidence="6" id="KW-0653">Protein transport</keyword>
<sequence length="686" mass="76792">MKSVKKLAVLGLVLASVFTLVACGNSNSGASKTYSYVYSTDPDTLDYTNSNRSTTSDVIANLVDGLLENDKYGNLVPSLAEDWTVSKDGLTYTYKLRKGAKWYTSEGEEYAEVKAQDFVTGLKHAADNNSDALPIVQNSIKGLDAYVKGESKDFSTVGVKAIDDYTVQYTLNQPESYWNSKTTMGILFPINEEFLKSSGKDFGTVKPSGILYNGPYFLKSFTSKSSIEYTKNDNYWDKDNVKISDVKLTYFDGSDQEALVRNFKDGTYTQARLYPNSSSYASVQKQYKDNIVYSPQDATTFFYAFNYNRKAYNFTAKTTDVQKTSTTAALLNKDFRQAINFAFNRTVYGAQQNGQEGATSSLRNSLVPPTFVQIGEKNFGDIVEEDLVSYGDEWKGVKLDDAQDGLYNIEKAKAELAKAKEALQAQGVEFPIHLDLPVEQTNNLLVQQANSFKQSVEEALGKDNVVIDVQQMSTENKNNVTYFAETAAQKDYDINIAGWGPDFQDPSTYLNIFDPDKGDILQNIGLEPGQNADLADKLGLNELKKLNEGADSEKQDTTARYTKYAAAQAWLTDSSLVIPIQSNGGSPLVMKAVPFTKPYSLVGIKGDAYVFKYREVQNDIVTAKDYKAAEKKWKKEKKNQMPKLKKNWLIMLNRSKALHLCDVEFFCFYVMFPDTETKKIVNFHLK</sequence>
<evidence type="ECO:0000256" key="3">
    <source>
        <dbReference type="ARBA" id="ARBA00022448"/>
    </source>
</evidence>
<dbReference type="GO" id="GO:0015031">
    <property type="term" value="P:protein transport"/>
    <property type="evidence" value="ECO:0007669"/>
    <property type="project" value="UniProtKB-KW"/>
</dbReference>
<evidence type="ECO:0000256" key="5">
    <source>
        <dbReference type="ARBA" id="ARBA00022856"/>
    </source>
</evidence>
<dbReference type="PROSITE" id="PS01040">
    <property type="entry name" value="SBP_BACTERIAL_5"/>
    <property type="match status" value="1"/>
</dbReference>
<dbReference type="InterPro" id="IPR039424">
    <property type="entry name" value="SBP_5"/>
</dbReference>
<evidence type="ECO:0000256" key="4">
    <source>
        <dbReference type="ARBA" id="ARBA00022729"/>
    </source>
</evidence>
<dbReference type="PIRSF" id="PIRSF002741">
    <property type="entry name" value="MppA"/>
    <property type="match status" value="1"/>
</dbReference>
<dbReference type="Gene3D" id="3.10.105.10">
    <property type="entry name" value="Dipeptide-binding Protein, Domain 3"/>
    <property type="match status" value="1"/>
</dbReference>
<evidence type="ECO:0000259" key="8">
    <source>
        <dbReference type="Pfam" id="PF00496"/>
    </source>
</evidence>
<evidence type="ECO:0000313" key="10">
    <source>
        <dbReference type="Proteomes" id="UP000070096"/>
    </source>
</evidence>
<keyword evidence="3" id="KW-0813">Transport</keyword>
<keyword evidence="5" id="KW-0571">Peptide transport</keyword>
<dbReference type="InterPro" id="IPR000914">
    <property type="entry name" value="SBP_5_dom"/>
</dbReference>
<dbReference type="Proteomes" id="UP000070096">
    <property type="component" value="Unassembled WGS sequence"/>
</dbReference>
<organism evidence="9 10">
    <name type="scientific">Streptococcus gordonii</name>
    <dbReference type="NCBI Taxonomy" id="1302"/>
    <lineage>
        <taxon>Bacteria</taxon>
        <taxon>Bacillati</taxon>
        <taxon>Bacillota</taxon>
        <taxon>Bacilli</taxon>
        <taxon>Lactobacillales</taxon>
        <taxon>Streptococcaceae</taxon>
        <taxon>Streptococcus</taxon>
    </lineage>
</organism>
<comment type="caution">
    <text evidence="9">The sequence shown here is derived from an EMBL/GenBank/DDBJ whole genome shotgun (WGS) entry which is preliminary data.</text>
</comment>
<dbReference type="InterPro" id="IPR030678">
    <property type="entry name" value="Peptide/Ni-bd"/>
</dbReference>
<dbReference type="Gene3D" id="3.40.190.10">
    <property type="entry name" value="Periplasmic binding protein-like II"/>
    <property type="match status" value="1"/>
</dbReference>
<evidence type="ECO:0000256" key="6">
    <source>
        <dbReference type="ARBA" id="ARBA00022927"/>
    </source>
</evidence>
<dbReference type="GO" id="GO:1904680">
    <property type="term" value="F:peptide transmembrane transporter activity"/>
    <property type="evidence" value="ECO:0007669"/>
    <property type="project" value="TreeGrafter"/>
</dbReference>
<accession>A0A139MYW2</accession>
<dbReference type="InterPro" id="IPR023765">
    <property type="entry name" value="SBP_5_CS"/>
</dbReference>
<dbReference type="GO" id="GO:0015833">
    <property type="term" value="P:peptide transport"/>
    <property type="evidence" value="ECO:0007669"/>
    <property type="project" value="UniProtKB-KW"/>
</dbReference>
<dbReference type="PATRIC" id="fig|1302.21.peg.2246"/>
<dbReference type="PROSITE" id="PS51257">
    <property type="entry name" value="PROKAR_LIPOPROTEIN"/>
    <property type="match status" value="1"/>
</dbReference>
<dbReference type="Pfam" id="PF00496">
    <property type="entry name" value="SBP_bac_5"/>
    <property type="match status" value="1"/>
</dbReference>
<dbReference type="CDD" id="cd08504">
    <property type="entry name" value="PBP2_OppA"/>
    <property type="match status" value="1"/>
</dbReference>
<dbReference type="GO" id="GO:0042597">
    <property type="term" value="C:periplasmic space"/>
    <property type="evidence" value="ECO:0007669"/>
    <property type="project" value="UniProtKB-ARBA"/>
</dbReference>
<dbReference type="PANTHER" id="PTHR30290">
    <property type="entry name" value="PERIPLASMIC BINDING COMPONENT OF ABC TRANSPORTER"/>
    <property type="match status" value="1"/>
</dbReference>
<dbReference type="Gene3D" id="3.90.76.10">
    <property type="entry name" value="Dipeptide-binding Protein, Domain 1"/>
    <property type="match status" value="1"/>
</dbReference>
<name>A0A139MYW2_STRGN</name>
<feature type="chain" id="PRO_5039166230" evidence="7">
    <location>
        <begin position="23"/>
        <end position="686"/>
    </location>
</feature>
<evidence type="ECO:0000256" key="1">
    <source>
        <dbReference type="ARBA" id="ARBA00004193"/>
    </source>
</evidence>
<dbReference type="AlphaFoldDB" id="A0A139MYW2"/>
<keyword evidence="4 7" id="KW-0732">Signal</keyword>
<proteinExistence type="inferred from homology"/>
<dbReference type="EMBL" id="LQRC01000260">
    <property type="protein sequence ID" value="KXT68747.1"/>
    <property type="molecule type" value="Genomic_DNA"/>
</dbReference>
<comment type="similarity">
    <text evidence="2">Belongs to the bacterial solute-binding protein 5 family.</text>
</comment>
<protein>
    <submittedName>
        <fullName evidence="9">Oligopeptide ABC transporter, periplasmic oligopeptide-binding protein OppA</fullName>
    </submittedName>
</protein>
<feature type="signal peptide" evidence="7">
    <location>
        <begin position="1"/>
        <end position="22"/>
    </location>
</feature>
<dbReference type="PANTHER" id="PTHR30290:SF10">
    <property type="entry name" value="PERIPLASMIC OLIGOPEPTIDE-BINDING PROTEIN-RELATED"/>
    <property type="match status" value="1"/>
</dbReference>
<dbReference type="GO" id="GO:0043190">
    <property type="term" value="C:ATP-binding cassette (ABC) transporter complex"/>
    <property type="evidence" value="ECO:0007669"/>
    <property type="project" value="InterPro"/>
</dbReference>
<dbReference type="SUPFAM" id="SSF53850">
    <property type="entry name" value="Periplasmic binding protein-like II"/>
    <property type="match status" value="1"/>
</dbReference>
<feature type="domain" description="Solute-binding protein family 5" evidence="8">
    <location>
        <begin position="75"/>
        <end position="514"/>
    </location>
</feature>
<evidence type="ECO:0000256" key="7">
    <source>
        <dbReference type="SAM" id="SignalP"/>
    </source>
</evidence>
<evidence type="ECO:0000313" key="9">
    <source>
        <dbReference type="EMBL" id="KXT68747.1"/>
    </source>
</evidence>